<name>A0A1I3VTN8_9SPHI</name>
<dbReference type="AlphaFoldDB" id="A0A1I3VTN8"/>
<dbReference type="STRING" id="1477437.SAMN05444682_1272"/>
<proteinExistence type="predicted"/>
<dbReference type="OrthoDB" id="796236at2"/>
<dbReference type="Proteomes" id="UP000198670">
    <property type="component" value="Unassembled WGS sequence"/>
</dbReference>
<accession>A0A1I3VTN8</accession>
<evidence type="ECO:0000313" key="2">
    <source>
        <dbReference type="Proteomes" id="UP000198670"/>
    </source>
</evidence>
<dbReference type="RefSeq" id="WP_090632631.1">
    <property type="nucleotide sequence ID" value="NZ_FOQO01000027.1"/>
</dbReference>
<keyword evidence="2" id="KW-1185">Reference proteome</keyword>
<reference evidence="1 2" key="1">
    <citation type="submission" date="2016-10" db="EMBL/GenBank/DDBJ databases">
        <authorList>
            <person name="de Groot N.N."/>
        </authorList>
    </citation>
    <scope>NUCLEOTIDE SEQUENCE [LARGE SCALE GENOMIC DNA]</scope>
    <source>
        <strain evidence="1 2">RK1</strain>
    </source>
</reference>
<organism evidence="1 2">
    <name type="scientific">Parapedobacter indicus</name>
    <dbReference type="NCBI Taxonomy" id="1477437"/>
    <lineage>
        <taxon>Bacteria</taxon>
        <taxon>Pseudomonadati</taxon>
        <taxon>Bacteroidota</taxon>
        <taxon>Sphingobacteriia</taxon>
        <taxon>Sphingobacteriales</taxon>
        <taxon>Sphingobacteriaceae</taxon>
        <taxon>Parapedobacter</taxon>
    </lineage>
</organism>
<dbReference type="EMBL" id="FOQO01000027">
    <property type="protein sequence ID" value="SFJ98595.1"/>
    <property type="molecule type" value="Genomic_DNA"/>
</dbReference>
<sequence>MKNLIIGILAVGCLYLGYLLWSAEKRVESMVPVKQAAEKTVTAEAEIISKNVDQNGIEHAIIDGAKNVIQGPISDAPLDTATKKSLDSALRVIGVKDKQISVYQSVNATLKDSLMMATRTKTGYDYQDKWTRLSLSLPTLTDSASFAFQYNAELNWLEFWKRNWFLSPKQHYIDIWLSDPRATVNSVKRLRIEPKSKQFGIAVMAVGEYYRGDALMGGGVSVDAGRFRLQGSYLHDFSSGEWYPAFRGGFKLIDIN</sequence>
<gene>
    <name evidence="1" type="ORF">SAMN05444682_1272</name>
</gene>
<protein>
    <submittedName>
        <fullName evidence="1">Uncharacterized protein</fullName>
    </submittedName>
</protein>
<evidence type="ECO:0000313" key="1">
    <source>
        <dbReference type="EMBL" id="SFJ98595.1"/>
    </source>
</evidence>